<proteinExistence type="predicted"/>
<dbReference type="InterPro" id="IPR041624">
    <property type="entry name" value="RGI_lyase"/>
</dbReference>
<dbReference type="InterPro" id="IPR034641">
    <property type="entry name" value="RGL11"/>
</dbReference>
<dbReference type="SUPFAM" id="SSF69318">
    <property type="entry name" value="Integrin alpha N-terminal domain"/>
    <property type="match status" value="1"/>
</dbReference>
<dbReference type="CDD" id="cd10318">
    <property type="entry name" value="RGL11"/>
    <property type="match status" value="1"/>
</dbReference>
<reference evidence="4 5" key="1">
    <citation type="submission" date="2024-08" db="EMBL/GenBank/DDBJ databases">
        <authorList>
            <person name="Wei W."/>
        </authorList>
    </citation>
    <scope>NUCLEOTIDE SEQUENCE [LARGE SCALE GENOMIC DNA]</scope>
    <source>
        <strain evidence="4 5">XU2</strain>
    </source>
</reference>
<dbReference type="PANTHER" id="PTHR43118:SF1">
    <property type="entry name" value="RHAMNOGALACTURONAN LYASE (EUROFUNG)"/>
    <property type="match status" value="1"/>
</dbReference>
<feature type="region of interest" description="Disordered" evidence="1">
    <location>
        <begin position="644"/>
        <end position="673"/>
    </location>
</feature>
<evidence type="ECO:0000259" key="2">
    <source>
        <dbReference type="Pfam" id="PF18370"/>
    </source>
</evidence>
<name>A0ABV4RFI9_9BACT</name>
<evidence type="ECO:0000256" key="1">
    <source>
        <dbReference type="SAM" id="MobiDB-lite"/>
    </source>
</evidence>
<evidence type="ECO:0000313" key="5">
    <source>
        <dbReference type="Proteomes" id="UP001570846"/>
    </source>
</evidence>
<dbReference type="PANTHER" id="PTHR43118">
    <property type="entry name" value="RHAMNOGALACTURONAN LYASE (EUROFUNG)"/>
    <property type="match status" value="1"/>
</dbReference>
<feature type="domain" description="Rhamnogalacturonan lyase family 11 C-terminal" evidence="3">
    <location>
        <begin position="145"/>
        <end position="637"/>
    </location>
</feature>
<dbReference type="Pfam" id="PF21348">
    <property type="entry name" value="RGL11_C"/>
    <property type="match status" value="1"/>
</dbReference>
<feature type="region of interest" description="Disordered" evidence="1">
    <location>
        <begin position="1"/>
        <end position="29"/>
    </location>
</feature>
<dbReference type="InterPro" id="IPR028994">
    <property type="entry name" value="Integrin_alpha_N"/>
</dbReference>
<accession>A0ABV4RFI9</accession>
<dbReference type="Proteomes" id="UP001570846">
    <property type="component" value="Unassembled WGS sequence"/>
</dbReference>
<dbReference type="InterPro" id="IPR049366">
    <property type="entry name" value="RGL11_C"/>
</dbReference>
<feature type="compositionally biased region" description="Basic and acidic residues" evidence="1">
    <location>
        <begin position="12"/>
        <end position="29"/>
    </location>
</feature>
<comment type="caution">
    <text evidence="4">The sequence shown here is derived from an EMBL/GenBank/DDBJ whole genome shotgun (WGS) entry which is preliminary data.</text>
</comment>
<dbReference type="Pfam" id="PF18370">
    <property type="entry name" value="RGI_lyase"/>
    <property type="match status" value="1"/>
</dbReference>
<dbReference type="GO" id="GO:0016829">
    <property type="term" value="F:lyase activity"/>
    <property type="evidence" value="ECO:0007669"/>
    <property type="project" value="UniProtKB-KW"/>
</dbReference>
<organism evidence="4 5">
    <name type="scientific">Rufibacter glacialis</name>
    <dbReference type="NCBI Taxonomy" id="1259555"/>
    <lineage>
        <taxon>Bacteria</taxon>
        <taxon>Pseudomonadati</taxon>
        <taxon>Bacteroidota</taxon>
        <taxon>Cytophagia</taxon>
        <taxon>Cytophagales</taxon>
        <taxon>Hymenobacteraceae</taxon>
        <taxon>Rufibacter</taxon>
    </lineage>
</organism>
<dbReference type="EMBL" id="JBGOGF010000004">
    <property type="protein sequence ID" value="MFA1771548.1"/>
    <property type="molecule type" value="Genomic_DNA"/>
</dbReference>
<feature type="compositionally biased region" description="Basic residues" evidence="1">
    <location>
        <begin position="663"/>
        <end position="673"/>
    </location>
</feature>
<evidence type="ECO:0000313" key="4">
    <source>
        <dbReference type="EMBL" id="MFA1771548.1"/>
    </source>
</evidence>
<feature type="domain" description="Rhamnogalacturonan I lyase beta-sheet" evidence="2">
    <location>
        <begin position="56"/>
        <end position="141"/>
    </location>
</feature>
<keyword evidence="4" id="KW-0456">Lyase</keyword>
<dbReference type="RefSeq" id="WP_188686768.1">
    <property type="nucleotide sequence ID" value="NZ_BMMG01000005.1"/>
</dbReference>
<keyword evidence="5" id="KW-1185">Reference proteome</keyword>
<evidence type="ECO:0000259" key="3">
    <source>
        <dbReference type="Pfam" id="PF21348"/>
    </source>
</evidence>
<dbReference type="Gene3D" id="2.60.40.10">
    <property type="entry name" value="Immunoglobulins"/>
    <property type="match status" value="1"/>
</dbReference>
<feature type="compositionally biased region" description="Low complexity" evidence="1">
    <location>
        <begin position="644"/>
        <end position="662"/>
    </location>
</feature>
<sequence length="673" mass="73889">MNQYEPVSFEHQSPKRKENPIERLLPHNEKQHRYGNKRLGILCLLLFVFTAGVAQRHVENLGRGVVAVRTAQDQVFVSWRVLGTDPQNIAFNLYRGKSKLNTSPITGATNYADKTNVNETYTVRPVIGGKEQAASAPASVWVEPFKRIPLQQPASGTTPDGVNYTYSPGDCSVGDLDGDGEYEIIVKWDPSNAKDNSHRGYTGNVFLDAYKINGTRLWRIDLGRNIRAGAHYTQFMVYDLDSDGKAEIACKTADGTVDGAGKVIGNASADHRNQSGFILEGPEYLTVFNGRTGAAMATADYVPARGEVAGWGDSNGNRVDRFLAGVGYFDGQRPSLLMTRGYYTRAVLAAWDWRNGKITQRWVFDSNNEGNRAYAGQGNHNLSISDVDKDGKDEVVFGSMTINDDGTGLYSTGLGHGDAQHVGDLDPDRPGLETWTAHESQRQYQGNGLWMRDAATGEKLWGVPAQGDIGRAMTADIDPRHKGYEAWGATGGLYNAKGVEISPTRPRSMNFGSWWDGDLLRELLSGTAIEKWDYNTSKLERLLSANEFGAQSNNGTKATPGISADILGDWREEVIFKSSDNKELLLFTTTIPTTHRFYTFMHDTQYRTGIATQNVAYNQPPHPSFYVGEGMASPPTPSIFLVPTSASSSSAKSATVKPTSAKPIRKKVVSKRL</sequence>
<dbReference type="InterPro" id="IPR013783">
    <property type="entry name" value="Ig-like_fold"/>
</dbReference>
<gene>
    <name evidence="4" type="ORF">ACD591_09620</name>
</gene>
<protein>
    <submittedName>
        <fullName evidence="4">Rhamnogalacturonan lyase</fullName>
    </submittedName>
</protein>